<dbReference type="GO" id="GO:0009036">
    <property type="term" value="F:type II site-specific deoxyribonuclease activity"/>
    <property type="evidence" value="ECO:0007669"/>
    <property type="project" value="InterPro"/>
</dbReference>
<dbReference type="Proteomes" id="UP000282423">
    <property type="component" value="Unassembled WGS sequence"/>
</dbReference>
<evidence type="ECO:0000259" key="1">
    <source>
        <dbReference type="Pfam" id="PF09019"/>
    </source>
</evidence>
<dbReference type="SUPFAM" id="SSF52980">
    <property type="entry name" value="Restriction endonuclease-like"/>
    <property type="match status" value="1"/>
</dbReference>
<dbReference type="AlphaFoldDB" id="A0A420VR28"/>
<gene>
    <name evidence="2" type="ORF">D7322_25460</name>
</gene>
<dbReference type="InterPro" id="IPR011335">
    <property type="entry name" value="Restrct_endonuc-II-like"/>
</dbReference>
<keyword evidence="3" id="KW-1185">Reference proteome</keyword>
<feature type="domain" description="Restriction endonuclease type II EcoRII C-terminal" evidence="1">
    <location>
        <begin position="34"/>
        <end position="86"/>
    </location>
</feature>
<protein>
    <recommendedName>
        <fullName evidence="1">Restriction endonuclease type II EcoRII C-terminal domain-containing protein</fullName>
    </recommendedName>
</protein>
<reference evidence="2 3" key="1">
    <citation type="submission" date="2018-10" db="EMBL/GenBank/DDBJ databases">
        <title>Sphingobacterium sp. M05W1-28.</title>
        <authorList>
            <person name="Cai H."/>
        </authorList>
    </citation>
    <scope>NUCLEOTIDE SEQUENCE [LARGE SCALE GENOMIC DNA]</scope>
    <source>
        <strain evidence="2 3">M05W1-28</strain>
    </source>
</reference>
<accession>A0A420VR28</accession>
<dbReference type="InterPro" id="IPR038365">
    <property type="entry name" value="EcoRII_C_sf"/>
</dbReference>
<organism evidence="2 3">
    <name type="scientific">Sphingobacterium puteale</name>
    <dbReference type="NCBI Taxonomy" id="2420510"/>
    <lineage>
        <taxon>Bacteria</taxon>
        <taxon>Pseudomonadati</taxon>
        <taxon>Bacteroidota</taxon>
        <taxon>Sphingobacteriia</taxon>
        <taxon>Sphingobacteriales</taxon>
        <taxon>Sphingobacteriaceae</taxon>
        <taxon>Sphingobacterium</taxon>
    </lineage>
</organism>
<evidence type="ECO:0000313" key="3">
    <source>
        <dbReference type="Proteomes" id="UP000282423"/>
    </source>
</evidence>
<proteinExistence type="predicted"/>
<dbReference type="Pfam" id="PF09019">
    <property type="entry name" value="EcoRII-C"/>
    <property type="match status" value="1"/>
</dbReference>
<dbReference type="EMBL" id="RBWS01000026">
    <property type="protein sequence ID" value="RKO68745.1"/>
    <property type="molecule type" value="Genomic_DNA"/>
</dbReference>
<dbReference type="OrthoDB" id="9797574at2"/>
<comment type="caution">
    <text evidence="2">The sequence shown here is derived from an EMBL/GenBank/DDBJ whole genome shotgun (WGS) entry which is preliminary data.</text>
</comment>
<name>A0A420VR28_9SPHI</name>
<dbReference type="InterPro" id="IPR015109">
    <property type="entry name" value="Restrct_endonuc_II_EcoRII_C"/>
</dbReference>
<evidence type="ECO:0000313" key="2">
    <source>
        <dbReference type="EMBL" id="RKO68745.1"/>
    </source>
</evidence>
<sequence length="98" mass="11249">MHIAFDFGNPKEADGLNAFFIIFPVESMPKFTIFGDDVEAFLQFALTVIKRRKSRAGHDFENHLHAIFDTYGIKYSKGAKTERNNRYSPKLAVFRTST</sequence>
<dbReference type="GO" id="GO:0009307">
    <property type="term" value="P:DNA restriction-modification system"/>
    <property type="evidence" value="ECO:0007669"/>
    <property type="project" value="InterPro"/>
</dbReference>
<dbReference type="Gene3D" id="3.40.91.80">
    <property type="match status" value="1"/>
</dbReference>
<dbReference type="GO" id="GO:0003677">
    <property type="term" value="F:DNA binding"/>
    <property type="evidence" value="ECO:0007669"/>
    <property type="project" value="InterPro"/>
</dbReference>